<proteinExistence type="predicted"/>
<dbReference type="Gene3D" id="2.30.110.10">
    <property type="entry name" value="Electron Transport, Fmn-binding Protein, Chain A"/>
    <property type="match status" value="1"/>
</dbReference>
<gene>
    <name evidence="2" type="ORF">SAMN05878443_0012</name>
</gene>
<dbReference type="EMBL" id="FSRN01000001">
    <property type="protein sequence ID" value="SIN82896.1"/>
    <property type="molecule type" value="Genomic_DNA"/>
</dbReference>
<reference evidence="3" key="1">
    <citation type="submission" date="2016-11" db="EMBL/GenBank/DDBJ databases">
        <authorList>
            <person name="Varghese N."/>
            <person name="Submissions S."/>
        </authorList>
    </citation>
    <scope>NUCLEOTIDE SEQUENCE [LARGE SCALE GENOMIC DNA]</scope>
    <source>
        <strain evidence="3">313</strain>
    </source>
</reference>
<organism evidence="2 3">
    <name type="scientific">Carnobacterium alterfunditum</name>
    <dbReference type="NCBI Taxonomy" id="28230"/>
    <lineage>
        <taxon>Bacteria</taxon>
        <taxon>Bacillati</taxon>
        <taxon>Bacillota</taxon>
        <taxon>Bacilli</taxon>
        <taxon>Lactobacillales</taxon>
        <taxon>Carnobacteriaceae</taxon>
        <taxon>Carnobacterium</taxon>
    </lineage>
</organism>
<accession>A0A1N6EIN3</accession>
<dbReference type="PANTHER" id="PTHR34818">
    <property type="entry name" value="PROTEIN BLI-3"/>
    <property type="match status" value="1"/>
</dbReference>
<keyword evidence="3" id="KW-1185">Reference proteome</keyword>
<dbReference type="AlphaFoldDB" id="A0A1N6EIN3"/>
<dbReference type="SUPFAM" id="SSF50475">
    <property type="entry name" value="FMN-binding split barrel"/>
    <property type="match status" value="1"/>
</dbReference>
<dbReference type="eggNOG" id="COG3871">
    <property type="taxonomic scope" value="Bacteria"/>
</dbReference>
<dbReference type="Pfam" id="PF01243">
    <property type="entry name" value="PNPOx_N"/>
    <property type="match status" value="1"/>
</dbReference>
<evidence type="ECO:0000313" key="2">
    <source>
        <dbReference type="EMBL" id="SIN82896.1"/>
    </source>
</evidence>
<dbReference type="PANTHER" id="PTHR34818:SF1">
    <property type="entry name" value="PROTEIN BLI-3"/>
    <property type="match status" value="1"/>
</dbReference>
<name>A0A1N6EIN3_9LACT</name>
<dbReference type="OrthoDB" id="5431160at2"/>
<dbReference type="InterPro" id="IPR052917">
    <property type="entry name" value="Stress-Dev_Protein"/>
</dbReference>
<dbReference type="InterPro" id="IPR011576">
    <property type="entry name" value="Pyridox_Oxase_N"/>
</dbReference>
<dbReference type="Proteomes" id="UP000184758">
    <property type="component" value="Unassembled WGS sequence"/>
</dbReference>
<dbReference type="STRING" id="28230.SAMN05878443_0012"/>
<evidence type="ECO:0000313" key="3">
    <source>
        <dbReference type="Proteomes" id="UP000184758"/>
    </source>
</evidence>
<sequence>MADERDKALKIIEKNNIGTMSTVSDGKPVSRYMTFFNEGFILYTLTDKRTHKVKELEKNPYTFILLGYDSGMLNTNYVEIAGQVSIIDDRAMIEHLWSPYMKLIFEGKDDPNIVVLKIQPDTVALRGTKNPEVLSIYLN</sequence>
<evidence type="ECO:0000259" key="1">
    <source>
        <dbReference type="Pfam" id="PF01243"/>
    </source>
</evidence>
<dbReference type="RefSeq" id="WP_034546355.1">
    <property type="nucleotide sequence ID" value="NZ_FSRN01000001.1"/>
</dbReference>
<feature type="domain" description="Pyridoxamine 5'-phosphate oxidase N-terminal" evidence="1">
    <location>
        <begin position="6"/>
        <end position="125"/>
    </location>
</feature>
<dbReference type="InterPro" id="IPR012349">
    <property type="entry name" value="Split_barrel_FMN-bd"/>
</dbReference>
<protein>
    <submittedName>
        <fullName evidence="2">General stress protein 26</fullName>
    </submittedName>
</protein>